<dbReference type="STRING" id="1678841.TBC1_12495"/>
<dbReference type="PROSITE" id="PS50110">
    <property type="entry name" value="RESPONSE_REGULATORY"/>
    <property type="match status" value="1"/>
</dbReference>
<dbReference type="GO" id="GO:0003677">
    <property type="term" value="F:DNA binding"/>
    <property type="evidence" value="ECO:0007669"/>
    <property type="project" value="InterPro"/>
</dbReference>
<dbReference type="Proteomes" id="UP000053091">
    <property type="component" value="Unassembled WGS sequence"/>
</dbReference>
<name>A0A0S7BUS4_9BACT</name>
<sequence>MKVVIIEDEELAARRLEGMIRNCDSSVEVIAKLESVEDSVTWFRNHPSPDLIFLDIHLEDDLSFAIFEKVKVDAPVIFTTAYDEYAIRAFKLRSIDYLLKPIVQEELARSLDKFREFSRPNSQPDIESLFRMFSGSSEENYKERFSITVGQKIKSYSISEISWFYSEAGITFMVVNDNHQYPVDFSLDELTTMLNPKEFFRINRQFLVKISSVKNIHIYPKGRLKLELVPSSDKEIFVSRDKVTKFKEWLG</sequence>
<evidence type="ECO:0000313" key="4">
    <source>
        <dbReference type="EMBL" id="GAP44684.1"/>
    </source>
</evidence>
<organism evidence="4">
    <name type="scientific">Lentimicrobium saccharophilum</name>
    <dbReference type="NCBI Taxonomy" id="1678841"/>
    <lineage>
        <taxon>Bacteria</taxon>
        <taxon>Pseudomonadati</taxon>
        <taxon>Bacteroidota</taxon>
        <taxon>Bacteroidia</taxon>
        <taxon>Bacteroidales</taxon>
        <taxon>Lentimicrobiaceae</taxon>
        <taxon>Lentimicrobium</taxon>
    </lineage>
</organism>
<dbReference type="SUPFAM" id="SSF52172">
    <property type="entry name" value="CheY-like"/>
    <property type="match status" value="1"/>
</dbReference>
<dbReference type="AlphaFoldDB" id="A0A0S7BUS4"/>
<reference evidence="4" key="1">
    <citation type="journal article" date="2015" name="Genome Announc.">
        <title>Draft Genome Sequence of Bacteroidales Strain TBC1, a Novel Isolate from a Methanogenic Wastewater Treatment System.</title>
        <authorList>
            <person name="Tourlousse D.M."/>
            <person name="Matsuura N."/>
            <person name="Sun L."/>
            <person name="Toyonaga M."/>
            <person name="Kuroda K."/>
            <person name="Ohashi A."/>
            <person name="Cruz R."/>
            <person name="Yamaguchi T."/>
            <person name="Sekiguchi Y."/>
        </authorList>
    </citation>
    <scope>NUCLEOTIDE SEQUENCE [LARGE SCALE GENOMIC DNA]</scope>
    <source>
        <strain evidence="4">TBC1</strain>
    </source>
</reference>
<dbReference type="PATRIC" id="fig|1678841.3.peg.3210"/>
<feature type="modified residue" description="4-aspartylphosphate" evidence="1">
    <location>
        <position position="55"/>
    </location>
</feature>
<evidence type="ECO:0000256" key="1">
    <source>
        <dbReference type="PROSITE-ProRule" id="PRU00169"/>
    </source>
</evidence>
<dbReference type="OrthoDB" id="1490554at2"/>
<feature type="domain" description="HTH LytTR-type" evidence="3">
    <location>
        <begin position="145"/>
        <end position="251"/>
    </location>
</feature>
<keyword evidence="5" id="KW-1185">Reference proteome</keyword>
<dbReference type="PROSITE" id="PS50930">
    <property type="entry name" value="HTH_LYTTR"/>
    <property type="match status" value="1"/>
</dbReference>
<dbReference type="Pfam" id="PF00072">
    <property type="entry name" value="Response_reg"/>
    <property type="match status" value="1"/>
</dbReference>
<dbReference type="GO" id="GO:0000156">
    <property type="term" value="F:phosphorelay response regulator activity"/>
    <property type="evidence" value="ECO:0007669"/>
    <property type="project" value="InterPro"/>
</dbReference>
<feature type="domain" description="Response regulatory" evidence="2">
    <location>
        <begin position="2"/>
        <end position="115"/>
    </location>
</feature>
<dbReference type="PANTHER" id="PTHR37299">
    <property type="entry name" value="TRANSCRIPTIONAL REGULATOR-RELATED"/>
    <property type="match status" value="1"/>
</dbReference>
<dbReference type="InterPro" id="IPR001789">
    <property type="entry name" value="Sig_transdc_resp-reg_receiver"/>
</dbReference>
<dbReference type="RefSeq" id="WP_062044381.1">
    <property type="nucleotide sequence ID" value="NZ_DF968183.1"/>
</dbReference>
<keyword evidence="1" id="KW-0597">Phosphoprotein</keyword>
<dbReference type="FunFam" id="3.40.50.2300:FF:000361">
    <property type="entry name" value="Two-component system response regulator"/>
    <property type="match status" value="1"/>
</dbReference>
<proteinExistence type="predicted"/>
<dbReference type="PANTHER" id="PTHR37299:SF1">
    <property type="entry name" value="STAGE 0 SPORULATION PROTEIN A HOMOLOG"/>
    <property type="match status" value="1"/>
</dbReference>
<dbReference type="SMART" id="SM00850">
    <property type="entry name" value="LytTR"/>
    <property type="match status" value="1"/>
</dbReference>
<dbReference type="Gene3D" id="3.40.50.2300">
    <property type="match status" value="1"/>
</dbReference>
<gene>
    <name evidence="4" type="ORF">TBC1_12495</name>
</gene>
<dbReference type="InterPro" id="IPR007492">
    <property type="entry name" value="LytTR_DNA-bd_dom"/>
</dbReference>
<evidence type="ECO:0000259" key="3">
    <source>
        <dbReference type="PROSITE" id="PS50930"/>
    </source>
</evidence>
<dbReference type="Pfam" id="PF04397">
    <property type="entry name" value="LytTR"/>
    <property type="match status" value="1"/>
</dbReference>
<dbReference type="EMBL" id="DF968183">
    <property type="protein sequence ID" value="GAP44684.1"/>
    <property type="molecule type" value="Genomic_DNA"/>
</dbReference>
<dbReference type="InterPro" id="IPR046947">
    <property type="entry name" value="LytR-like"/>
</dbReference>
<dbReference type="InterPro" id="IPR011006">
    <property type="entry name" value="CheY-like_superfamily"/>
</dbReference>
<protein>
    <submittedName>
        <fullName evidence="4">Two component transcriptional regulator, LytTR family</fullName>
    </submittedName>
</protein>
<evidence type="ECO:0000259" key="2">
    <source>
        <dbReference type="PROSITE" id="PS50110"/>
    </source>
</evidence>
<dbReference type="SMART" id="SM00448">
    <property type="entry name" value="REC"/>
    <property type="match status" value="1"/>
</dbReference>
<evidence type="ECO:0000313" key="5">
    <source>
        <dbReference type="Proteomes" id="UP000053091"/>
    </source>
</evidence>
<dbReference type="Gene3D" id="2.40.50.1020">
    <property type="entry name" value="LytTr DNA-binding domain"/>
    <property type="match status" value="1"/>
</dbReference>
<accession>A0A0S7BUS4</accession>